<protein>
    <submittedName>
        <fullName evidence="1">Uncharacterized protein</fullName>
    </submittedName>
</protein>
<dbReference type="EMBL" id="FLQX01000135">
    <property type="protein sequence ID" value="SBT08483.1"/>
    <property type="molecule type" value="Genomic_DNA"/>
</dbReference>
<evidence type="ECO:0000313" key="2">
    <source>
        <dbReference type="Proteomes" id="UP000199169"/>
    </source>
</evidence>
<sequence>MDIQDDPALWFFPAHVGHLSTQNYSEMEFLRTQVATIEAYLERFPFAERESRALAWIEANASQYRHRWQAQAANGGSHMQ</sequence>
<dbReference type="RefSeq" id="WP_186408295.1">
    <property type="nucleotide sequence ID" value="NZ_FLQX01000135.1"/>
</dbReference>
<keyword evidence="2" id="KW-1185">Reference proteome</keyword>
<proteinExistence type="predicted"/>
<reference evidence="1 2" key="1">
    <citation type="submission" date="2016-06" db="EMBL/GenBank/DDBJ databases">
        <authorList>
            <person name="Kjaerup R.B."/>
            <person name="Dalgaard T.S."/>
            <person name="Juul-Madsen H.R."/>
        </authorList>
    </citation>
    <scope>NUCLEOTIDE SEQUENCE [LARGE SCALE GENOMIC DNA]</scope>
    <source>
        <strain evidence="1">3</strain>
    </source>
</reference>
<dbReference type="AlphaFoldDB" id="A0A1A8XWU3"/>
<dbReference type="STRING" id="1860102.ACCAA_570077"/>
<dbReference type="Proteomes" id="UP000199169">
    <property type="component" value="Unassembled WGS sequence"/>
</dbReference>
<gene>
    <name evidence="1" type="ORF">ACCAA_570077</name>
</gene>
<accession>A0A1A8XWU3</accession>
<evidence type="ECO:0000313" key="1">
    <source>
        <dbReference type="EMBL" id="SBT08483.1"/>
    </source>
</evidence>
<organism evidence="1 2">
    <name type="scientific">Candidatus Accumulibacter aalborgensis</name>
    <dbReference type="NCBI Taxonomy" id="1860102"/>
    <lineage>
        <taxon>Bacteria</taxon>
        <taxon>Pseudomonadati</taxon>
        <taxon>Pseudomonadota</taxon>
        <taxon>Betaproteobacteria</taxon>
        <taxon>Candidatus Accumulibacter</taxon>
    </lineage>
</organism>
<name>A0A1A8XWU3_9PROT</name>